<reference evidence="2 3" key="1">
    <citation type="journal article" date="2013" name="Curr. Biol.">
        <title>The Genome of the Foraminiferan Reticulomyxa filosa.</title>
        <authorList>
            <person name="Glockner G."/>
            <person name="Hulsmann N."/>
            <person name="Schleicher M."/>
            <person name="Noegel A.A."/>
            <person name="Eichinger L."/>
            <person name="Gallinger C."/>
            <person name="Pawlowski J."/>
            <person name="Sierra R."/>
            <person name="Euteneuer U."/>
            <person name="Pillet L."/>
            <person name="Moustafa A."/>
            <person name="Platzer M."/>
            <person name="Groth M."/>
            <person name="Szafranski K."/>
            <person name="Schliwa M."/>
        </authorList>
    </citation>
    <scope>NUCLEOTIDE SEQUENCE [LARGE SCALE GENOMIC DNA]</scope>
</reference>
<organism evidence="2 3">
    <name type="scientific">Reticulomyxa filosa</name>
    <dbReference type="NCBI Taxonomy" id="46433"/>
    <lineage>
        <taxon>Eukaryota</taxon>
        <taxon>Sar</taxon>
        <taxon>Rhizaria</taxon>
        <taxon>Retaria</taxon>
        <taxon>Foraminifera</taxon>
        <taxon>Monothalamids</taxon>
        <taxon>Reticulomyxidae</taxon>
        <taxon>Reticulomyxa</taxon>
    </lineage>
</organism>
<gene>
    <name evidence="2" type="ORF">RFI_07280</name>
</gene>
<evidence type="ECO:0000313" key="2">
    <source>
        <dbReference type="EMBL" id="ETO29841.1"/>
    </source>
</evidence>
<accession>X6NV07</accession>
<comment type="caution">
    <text evidence="2">The sequence shown here is derived from an EMBL/GenBank/DDBJ whole genome shotgun (WGS) entry which is preliminary data.</text>
</comment>
<keyword evidence="1" id="KW-1133">Transmembrane helix</keyword>
<dbReference type="OrthoDB" id="10402535at2759"/>
<keyword evidence="1" id="KW-0472">Membrane</keyword>
<protein>
    <submittedName>
        <fullName evidence="2">Uncharacterized protein</fullName>
    </submittedName>
</protein>
<feature type="transmembrane region" description="Helical" evidence="1">
    <location>
        <begin position="12"/>
        <end position="29"/>
    </location>
</feature>
<keyword evidence="1" id="KW-0812">Transmembrane</keyword>
<dbReference type="InterPro" id="IPR016035">
    <property type="entry name" value="Acyl_Trfase/lysoPLipase"/>
</dbReference>
<dbReference type="SUPFAM" id="SSF52151">
    <property type="entry name" value="FabD/lysophospholipase-like"/>
    <property type="match status" value="1"/>
</dbReference>
<evidence type="ECO:0000313" key="3">
    <source>
        <dbReference type="Proteomes" id="UP000023152"/>
    </source>
</evidence>
<evidence type="ECO:0000256" key="1">
    <source>
        <dbReference type="SAM" id="Phobius"/>
    </source>
</evidence>
<feature type="transmembrane region" description="Helical" evidence="1">
    <location>
        <begin position="77"/>
        <end position="97"/>
    </location>
</feature>
<name>X6NV07_RETFI</name>
<keyword evidence="3" id="KW-1185">Reference proteome</keyword>
<sequence length="215" mass="25007">MPGVCPAIILRFFAYIGLLLNLIVVKLLWNKPMQSLVNKARCQYYRSSSLKLIDRQKELLKKKLEEFEAPLLDNRPVISFSPGGTLWAYFIGVIAYLRDHFDIQDAMEEKQLRLCGISCGTSAVITIFFNLSVCQAFEFGMEWQKLFDSRLLKFCFLDTKQVMDMILRLFLKFGIDDKLLKAQSDSKTSPLLYFGVTKWNLCPWKFEFVLAHSFR</sequence>
<proteinExistence type="predicted"/>
<dbReference type="AlphaFoldDB" id="X6NV07"/>
<dbReference type="EMBL" id="ASPP01005812">
    <property type="protein sequence ID" value="ETO29841.1"/>
    <property type="molecule type" value="Genomic_DNA"/>
</dbReference>
<dbReference type="Proteomes" id="UP000023152">
    <property type="component" value="Unassembled WGS sequence"/>
</dbReference>